<dbReference type="InterPro" id="IPR012999">
    <property type="entry name" value="Pyr_OxRdtase_I_AS"/>
</dbReference>
<dbReference type="SUPFAM" id="SSF51905">
    <property type="entry name" value="FAD/NAD(P)-binding domain"/>
    <property type="match status" value="1"/>
</dbReference>
<organism evidence="12 13">
    <name type="scientific">Mya arenaria</name>
    <name type="common">Soft-shell clam</name>
    <dbReference type="NCBI Taxonomy" id="6604"/>
    <lineage>
        <taxon>Eukaryota</taxon>
        <taxon>Metazoa</taxon>
        <taxon>Spiralia</taxon>
        <taxon>Lophotrochozoa</taxon>
        <taxon>Mollusca</taxon>
        <taxon>Bivalvia</taxon>
        <taxon>Autobranchia</taxon>
        <taxon>Heteroconchia</taxon>
        <taxon>Euheterodonta</taxon>
        <taxon>Imparidentia</taxon>
        <taxon>Neoheterodontei</taxon>
        <taxon>Myida</taxon>
        <taxon>Myoidea</taxon>
        <taxon>Myidae</taxon>
        <taxon>Mya</taxon>
    </lineage>
</organism>
<evidence type="ECO:0000256" key="9">
    <source>
        <dbReference type="ARBA" id="ARBA00031281"/>
    </source>
</evidence>
<gene>
    <name evidence="12" type="ORF">MAR_011603</name>
</gene>
<evidence type="ECO:0000313" key="13">
    <source>
        <dbReference type="Proteomes" id="UP001164746"/>
    </source>
</evidence>
<feature type="non-terminal residue" evidence="12">
    <location>
        <position position="119"/>
    </location>
</feature>
<evidence type="ECO:0000259" key="11">
    <source>
        <dbReference type="Pfam" id="PF07992"/>
    </source>
</evidence>
<keyword evidence="7" id="KW-1015">Disulfide bond</keyword>
<name>A0ABY7FXL6_MYAAR</name>
<accession>A0ABY7FXL6</accession>
<dbReference type="PANTHER" id="PTHR22912:SF151">
    <property type="entry name" value="DIHYDROLIPOYL DEHYDROGENASE, MITOCHONDRIAL"/>
    <property type="match status" value="1"/>
</dbReference>
<dbReference type="InterPro" id="IPR050151">
    <property type="entry name" value="Class-I_Pyr_Nuc-Dis_Oxidored"/>
</dbReference>
<keyword evidence="8" id="KW-0676">Redox-active center</keyword>
<evidence type="ECO:0000256" key="10">
    <source>
        <dbReference type="ARBA" id="ARBA00049187"/>
    </source>
</evidence>
<evidence type="ECO:0000256" key="2">
    <source>
        <dbReference type="ARBA" id="ARBA00007532"/>
    </source>
</evidence>
<dbReference type="Gene3D" id="3.50.50.60">
    <property type="entry name" value="FAD/NAD(P)-binding domain"/>
    <property type="match status" value="1"/>
</dbReference>
<feature type="domain" description="FAD/NAD(P)-binding" evidence="11">
    <location>
        <begin position="2"/>
        <end position="119"/>
    </location>
</feature>
<evidence type="ECO:0000313" key="12">
    <source>
        <dbReference type="EMBL" id="WAR25899.1"/>
    </source>
</evidence>
<keyword evidence="5" id="KW-0274">FAD</keyword>
<evidence type="ECO:0000256" key="4">
    <source>
        <dbReference type="ARBA" id="ARBA00022630"/>
    </source>
</evidence>
<comment type="similarity">
    <text evidence="2">Belongs to the class-I pyridine nucleotide-disulfide oxidoreductase family.</text>
</comment>
<reference evidence="12" key="1">
    <citation type="submission" date="2022-11" db="EMBL/GenBank/DDBJ databases">
        <title>Centuries of genome instability and evolution in soft-shell clam transmissible cancer (bioRxiv).</title>
        <authorList>
            <person name="Hart S.F.M."/>
            <person name="Yonemitsu M.A."/>
            <person name="Giersch R.M."/>
            <person name="Beal B.F."/>
            <person name="Arriagada G."/>
            <person name="Davis B.W."/>
            <person name="Ostrander E.A."/>
            <person name="Goff S.P."/>
            <person name="Metzger M.J."/>
        </authorList>
    </citation>
    <scope>NUCLEOTIDE SEQUENCE</scope>
    <source>
        <strain evidence="12">MELC-2E11</strain>
        <tissue evidence="12">Siphon/mantle</tissue>
    </source>
</reference>
<dbReference type="PRINTS" id="PR00411">
    <property type="entry name" value="PNDRDTASEI"/>
</dbReference>
<dbReference type="Proteomes" id="UP001164746">
    <property type="component" value="Chromosome 14"/>
</dbReference>
<dbReference type="EMBL" id="CP111025">
    <property type="protein sequence ID" value="WAR25899.1"/>
    <property type="molecule type" value="Genomic_DNA"/>
</dbReference>
<comment type="catalytic activity">
    <reaction evidence="10">
        <text>N(6)-[(R)-dihydrolipoyl]-L-lysyl-[protein] + NAD(+) = N(6)-[(R)-lipoyl]-L-lysyl-[protein] + NADH + H(+)</text>
        <dbReference type="Rhea" id="RHEA:15045"/>
        <dbReference type="Rhea" id="RHEA-COMP:10474"/>
        <dbReference type="Rhea" id="RHEA-COMP:10475"/>
        <dbReference type="ChEBI" id="CHEBI:15378"/>
        <dbReference type="ChEBI" id="CHEBI:57540"/>
        <dbReference type="ChEBI" id="CHEBI:57945"/>
        <dbReference type="ChEBI" id="CHEBI:83099"/>
        <dbReference type="ChEBI" id="CHEBI:83100"/>
        <dbReference type="EC" id="1.8.1.4"/>
    </reaction>
</comment>
<dbReference type="InterPro" id="IPR023753">
    <property type="entry name" value="FAD/NAD-binding_dom"/>
</dbReference>
<comment type="cofactor">
    <cofactor evidence="1">
        <name>FAD</name>
        <dbReference type="ChEBI" id="CHEBI:57692"/>
    </cofactor>
</comment>
<protein>
    <recommendedName>
        <fullName evidence="3">dihydrolipoyl dehydrogenase</fullName>
        <ecNumber evidence="3">1.8.1.4</ecNumber>
    </recommendedName>
    <alternativeName>
        <fullName evidence="9">Dihydrolipoamide dehydrogenase</fullName>
    </alternativeName>
</protein>
<dbReference type="InterPro" id="IPR036188">
    <property type="entry name" value="FAD/NAD-bd_sf"/>
</dbReference>
<evidence type="ECO:0000256" key="3">
    <source>
        <dbReference type="ARBA" id="ARBA00012608"/>
    </source>
</evidence>
<dbReference type="Pfam" id="PF07992">
    <property type="entry name" value="Pyr_redox_2"/>
    <property type="match status" value="1"/>
</dbReference>
<dbReference type="PROSITE" id="PS00076">
    <property type="entry name" value="PYRIDINE_REDOX_1"/>
    <property type="match status" value="1"/>
</dbReference>
<evidence type="ECO:0000256" key="8">
    <source>
        <dbReference type="ARBA" id="ARBA00023284"/>
    </source>
</evidence>
<evidence type="ECO:0000256" key="7">
    <source>
        <dbReference type="ARBA" id="ARBA00023157"/>
    </source>
</evidence>
<keyword evidence="4" id="KW-0285">Flavoprotein</keyword>
<keyword evidence="13" id="KW-1185">Reference proteome</keyword>
<evidence type="ECO:0000256" key="5">
    <source>
        <dbReference type="ARBA" id="ARBA00022827"/>
    </source>
</evidence>
<keyword evidence="6" id="KW-0560">Oxidoreductase</keyword>
<evidence type="ECO:0000256" key="6">
    <source>
        <dbReference type="ARBA" id="ARBA00023002"/>
    </source>
</evidence>
<proteinExistence type="inferred from homology"/>
<sequence length="119" mass="12712">MKTVCVEKNPTLGGTCLNVGCIPSKALLNNSHFYHLAVGKDLNNRGIEFEGVKLNLDKMMAQKDKAVKGLTGGIAHLFKQNKVTHVSGHGKITGANEVTVLKEDGSNEIVTAKNILIAT</sequence>
<dbReference type="EC" id="1.8.1.4" evidence="3"/>
<dbReference type="PANTHER" id="PTHR22912">
    <property type="entry name" value="DISULFIDE OXIDOREDUCTASE"/>
    <property type="match status" value="1"/>
</dbReference>
<evidence type="ECO:0000256" key="1">
    <source>
        <dbReference type="ARBA" id="ARBA00001974"/>
    </source>
</evidence>